<comment type="cofactor">
    <cofactor evidence="1">
        <name>[4Fe-4S] cluster</name>
        <dbReference type="ChEBI" id="CHEBI:49883"/>
    </cofactor>
</comment>
<dbReference type="GO" id="GO:0051536">
    <property type="term" value="F:iron-sulfur cluster binding"/>
    <property type="evidence" value="ECO:0007669"/>
    <property type="project" value="UniProtKB-KW"/>
</dbReference>
<dbReference type="GO" id="GO:0016836">
    <property type="term" value="F:hydro-lyase activity"/>
    <property type="evidence" value="ECO:0007669"/>
    <property type="project" value="UniProtKB-ARBA"/>
</dbReference>
<protein>
    <submittedName>
        <fullName evidence="4">2-hydroxyacyl-CoA dehydratase family protein</fullName>
    </submittedName>
</protein>
<accession>A0AAX2ZAW8</accession>
<dbReference type="NCBIfam" id="NF040772">
    <property type="entry name" value="double_cubane"/>
    <property type="match status" value="1"/>
</dbReference>
<dbReference type="PANTHER" id="PTHR30548">
    <property type="entry name" value="2-HYDROXYGLUTARYL-COA DEHYDRATASE, D-COMPONENT-RELATED"/>
    <property type="match status" value="1"/>
</dbReference>
<dbReference type="KEGG" id="tem:JW646_11840"/>
<dbReference type="Pfam" id="PF06050">
    <property type="entry name" value="HGD-D"/>
    <property type="match status" value="1"/>
</dbReference>
<name>A0AAX2ZAW8_9FIRM</name>
<dbReference type="Gene3D" id="1.20.1270.370">
    <property type="match status" value="1"/>
</dbReference>
<dbReference type="Proteomes" id="UP001198983">
    <property type="component" value="Chromosome"/>
</dbReference>
<sequence length="382" mass="43332">MLRLPDNFQHFDEERKEGFLEVYEYKKQGKKVVGIYCSYTPWELIYAAGAIPVSLCGGGSDTITFAETKLPSNLCPMVKSSFGAAASDNCPYFYFSDMVLAETTCDGKKKMYEMLGKLKPVHIMQLPPGRDSNMSLQFWYNEMVRAKEVIEETLGTTITEENLKAAIKLKNRERKAVLDFYKLGMLNPTPLSGYEMSTMVDATEYCFDIEENIKTLQQRTIKAKEEYETIYESKPKKPRILITGCPIGGVRDKIVARVEEMGADVVGLESCSGPREKKDLVDETKDPLWALAEKYLRVSCSVMSPNDERFEALDDFIHNYDVDGVIEVVLHACHTFAIEADMVKDYVMNEKNLPYICITTDYSETDSGQIDTRLEAFIEMIG</sequence>
<organism evidence="4 5">
    <name type="scientific">Terrisporobacter hibernicus</name>
    <dbReference type="NCBI Taxonomy" id="2813371"/>
    <lineage>
        <taxon>Bacteria</taxon>
        <taxon>Bacillati</taxon>
        <taxon>Bacillota</taxon>
        <taxon>Clostridia</taxon>
        <taxon>Peptostreptococcales</taxon>
        <taxon>Peptostreptococcaceae</taxon>
        <taxon>Terrisporobacter</taxon>
    </lineage>
</organism>
<keyword evidence="5" id="KW-1185">Reference proteome</keyword>
<evidence type="ECO:0000313" key="5">
    <source>
        <dbReference type="Proteomes" id="UP001198983"/>
    </source>
</evidence>
<reference evidence="4 5" key="1">
    <citation type="journal article" date="2023" name="Int. J. Syst. Evol. Microbiol.">
        <title>Terrisporobacter hibernicus sp. nov., isolated from bovine faeces in Northern Ireland.</title>
        <authorList>
            <person name="Mitchell M."/>
            <person name="Nguyen S.V."/>
            <person name="Connor M."/>
            <person name="Fairley D.J."/>
            <person name="Donoghue O."/>
            <person name="Marshall H."/>
            <person name="Koolman L."/>
            <person name="McMullan G."/>
            <person name="Schaffer K.E."/>
            <person name="McGrath J.W."/>
            <person name="Fanning S."/>
        </authorList>
    </citation>
    <scope>NUCLEOTIDE SEQUENCE [LARGE SCALE GENOMIC DNA]</scope>
    <source>
        <strain evidence="4 5">MCA3</strain>
    </source>
</reference>
<comment type="similarity">
    <text evidence="2">Belongs to the FldB/FldC dehydratase alpha/beta subunit family.</text>
</comment>
<evidence type="ECO:0000256" key="2">
    <source>
        <dbReference type="ARBA" id="ARBA00005806"/>
    </source>
</evidence>
<dbReference type="RefSeq" id="WP_148555916.1">
    <property type="nucleotide sequence ID" value="NZ_CP081135.1"/>
</dbReference>
<dbReference type="Gene3D" id="3.40.50.11890">
    <property type="match status" value="1"/>
</dbReference>
<proteinExistence type="inferred from homology"/>
<evidence type="ECO:0000313" key="4">
    <source>
        <dbReference type="EMBL" id="UEL46338.1"/>
    </source>
</evidence>
<dbReference type="AlphaFoldDB" id="A0AAX2ZAW8"/>
<evidence type="ECO:0000256" key="3">
    <source>
        <dbReference type="ARBA" id="ARBA00023014"/>
    </source>
</evidence>
<dbReference type="InterPro" id="IPR010327">
    <property type="entry name" value="FldB/FldC_alpha/beta"/>
</dbReference>
<dbReference type="EMBL" id="CP081135">
    <property type="protein sequence ID" value="UEL46338.1"/>
    <property type="molecule type" value="Genomic_DNA"/>
</dbReference>
<keyword evidence="3" id="KW-0411">Iron-sulfur</keyword>
<keyword evidence="3" id="KW-0408">Iron</keyword>
<evidence type="ECO:0000256" key="1">
    <source>
        <dbReference type="ARBA" id="ARBA00001966"/>
    </source>
</evidence>
<dbReference type="Gene3D" id="3.40.50.11900">
    <property type="match status" value="1"/>
</dbReference>
<dbReference type="PANTHER" id="PTHR30548:SF6">
    <property type="entry name" value="DEHYDRATASE SUBUNIT YJIM-RELATED"/>
    <property type="match status" value="1"/>
</dbReference>
<gene>
    <name evidence="4" type="ORF">JW646_11840</name>
</gene>
<dbReference type="InterPro" id="IPR047678">
    <property type="entry name" value="YjiM-like"/>
</dbReference>
<keyword evidence="3" id="KW-0479">Metal-binding</keyword>